<feature type="transmembrane region" description="Helical" evidence="1">
    <location>
        <begin position="628"/>
        <end position="645"/>
    </location>
</feature>
<dbReference type="RefSeq" id="WP_011111683.1">
    <property type="nucleotide sequence ID" value="NC_004757.1"/>
</dbReference>
<name>Q82VJ8_NITEU</name>
<organism evidence="2 3">
    <name type="scientific">Nitrosomonas europaea (strain ATCC 19718 / CIP 103999 / KCTC 2705 / NBRC 14298)</name>
    <dbReference type="NCBI Taxonomy" id="228410"/>
    <lineage>
        <taxon>Bacteria</taxon>
        <taxon>Pseudomonadati</taxon>
        <taxon>Pseudomonadota</taxon>
        <taxon>Betaproteobacteria</taxon>
        <taxon>Nitrosomonadales</taxon>
        <taxon>Nitrosomonadaceae</taxon>
        <taxon>Nitrosomonas</taxon>
    </lineage>
</organism>
<dbReference type="eggNOG" id="COG3182">
    <property type="taxonomic scope" value="Bacteria"/>
</dbReference>
<feature type="transmembrane region" description="Helical" evidence="1">
    <location>
        <begin position="567"/>
        <end position="591"/>
    </location>
</feature>
<dbReference type="PANTHER" id="PTHR34219:SF4">
    <property type="entry name" value="PEPSY DOMAIN-CONTAINING PROTEIN"/>
    <property type="match status" value="1"/>
</dbReference>
<dbReference type="PANTHER" id="PTHR34219">
    <property type="entry name" value="IRON-REGULATED INNER MEMBRANE PROTEIN-RELATED"/>
    <property type="match status" value="1"/>
</dbReference>
<proteinExistence type="predicted"/>
<dbReference type="HOGENOM" id="CLU_025664_2_0_4"/>
<dbReference type="Pfam" id="PF12365">
    <property type="entry name" value="DUF3649"/>
    <property type="match status" value="1"/>
</dbReference>
<keyword evidence="1" id="KW-1133">Transmembrane helix</keyword>
<keyword evidence="1" id="KW-0812">Transmembrane</keyword>
<feature type="transmembrane region" description="Helical" evidence="1">
    <location>
        <begin position="413"/>
        <end position="435"/>
    </location>
</feature>
<dbReference type="Proteomes" id="UP000001416">
    <property type="component" value="Chromosome"/>
</dbReference>
<feature type="transmembrane region" description="Helical" evidence="1">
    <location>
        <begin position="474"/>
        <end position="492"/>
    </location>
</feature>
<feature type="transmembrane region" description="Helical" evidence="1">
    <location>
        <begin position="447"/>
        <end position="467"/>
    </location>
</feature>
<reference evidence="2 3" key="1">
    <citation type="journal article" date="2003" name="J. Bacteriol.">
        <title>Complete genome sequence of the ammonia-oxidizing bacterium and obligate chemolithoautotroph Nitrosomonas europaea.</title>
        <authorList>
            <person name="Chain P."/>
            <person name="Lamerdin J."/>
            <person name="Larimer F."/>
            <person name="Regala W."/>
            <person name="Land M."/>
            <person name="Hauser L."/>
            <person name="Hooper A."/>
            <person name="Klotz M."/>
            <person name="Norton J."/>
            <person name="Sayavedra-Soto L."/>
            <person name="Arciero D."/>
            <person name="Hommes N."/>
            <person name="Whittaker M."/>
            <person name="Arp D."/>
        </authorList>
    </citation>
    <scope>NUCLEOTIDE SEQUENCE [LARGE SCALE GENOMIC DNA]</scope>
    <source>
        <strain evidence="3">ATCC 19718 / CIP 103999 / KCTC 2705 / NBRC 14298</strain>
    </source>
</reference>
<protein>
    <recommendedName>
        <fullName evidence="4">PepSY-associated TM helix</fullName>
    </recommendedName>
</protein>
<feature type="transmembrane region" description="Helical" evidence="1">
    <location>
        <begin position="163"/>
        <end position="184"/>
    </location>
</feature>
<dbReference type="Pfam" id="PF03929">
    <property type="entry name" value="PepSY_TM"/>
    <property type="match status" value="1"/>
</dbReference>
<evidence type="ECO:0000313" key="2">
    <source>
        <dbReference type="EMBL" id="CAD84995.1"/>
    </source>
</evidence>
<gene>
    <name evidence="2" type="ordered locus">NE1084</name>
</gene>
<dbReference type="EMBL" id="AL954747">
    <property type="protein sequence ID" value="CAD84995.1"/>
    <property type="molecule type" value="Genomic_DNA"/>
</dbReference>
<dbReference type="AlphaFoldDB" id="Q82VJ8"/>
<evidence type="ECO:0008006" key="4">
    <source>
        <dbReference type="Google" id="ProtNLM"/>
    </source>
</evidence>
<keyword evidence="1" id="KW-0472">Membrane</keyword>
<dbReference type="STRING" id="228410.NE1084"/>
<sequence>MKSNADSLTDTATESDPPVRGFRQRMTWLHTWGGLWAGWVLFAIFLTGTLGVFDDAITRWMKPERPLVAEVAPGSAEQRAQAVRLAQTYLQQAMPRGEFWSIGLPGESDPAIRLFWRENEDAKFQQTRLDPVTGTELDKAVDRETEGGHHFVHMHFEFHAGEAGIWMVGFFAMIMLVALVSGVITHKRIFKDFFTFRPKKGQRSWLDAHNVASVLTLPFQFMIVYTGLAIFYSLYMPAGIFAHYPNKDTYFSQLLSRPAPREETHIDAQVASLDKLLLTAETELGRRASFVSVNHPGDSSASVTVFGLFDEEENEKYLLPPGSGNVIFDGITGETLDIQMSGDHRGGEAQAVQRVMGTLHFARFGGDTIKWLYFISGLAGAIMMATGSILFMVKRRQKALNEFGSHTRRVYRLIETLNVAVIAGLCIACIAYLWSNRLIPVGIEDRSHWEITTFFTVWLMALLHASIRPVASAWVEQLSLAALLCLALPLLNWLTTGQQVLTYGLQGDWERVGVELTVIGLGLLLATMAQKARSMAPVLPPRSAVVATQQKTITASVPYRNSILMRVLAATLGGYAVASGLAILLPMVLPIARAEAVLASTLLSFAAYTGVIIWVFSARAPKRAWQGVFFLAIGCALTILFNATFGGM</sequence>
<evidence type="ECO:0000313" key="3">
    <source>
        <dbReference type="Proteomes" id="UP000001416"/>
    </source>
</evidence>
<dbReference type="KEGG" id="neu:NE1084"/>
<feature type="transmembrane region" description="Helical" evidence="1">
    <location>
        <begin position="32"/>
        <end position="53"/>
    </location>
</feature>
<accession>Q82VJ8</accession>
<feature type="transmembrane region" description="Helical" evidence="1">
    <location>
        <begin position="597"/>
        <end position="616"/>
    </location>
</feature>
<feature type="transmembrane region" description="Helical" evidence="1">
    <location>
        <begin position="371"/>
        <end position="393"/>
    </location>
</feature>
<keyword evidence="3" id="KW-1185">Reference proteome</keyword>
<dbReference type="PhylomeDB" id="Q82VJ8"/>
<evidence type="ECO:0000256" key="1">
    <source>
        <dbReference type="SAM" id="Phobius"/>
    </source>
</evidence>
<dbReference type="OrthoDB" id="7238323at2"/>
<dbReference type="InterPro" id="IPR022109">
    <property type="entry name" value="DUF3649"/>
</dbReference>
<dbReference type="GeneID" id="87104269"/>
<dbReference type="InterPro" id="IPR005625">
    <property type="entry name" value="PepSY-ass_TM"/>
</dbReference>
<feature type="transmembrane region" description="Helical" evidence="1">
    <location>
        <begin position="512"/>
        <end position="529"/>
    </location>
</feature>
<feature type="transmembrane region" description="Helical" evidence="1">
    <location>
        <begin position="205"/>
        <end position="235"/>
    </location>
</feature>